<protein>
    <submittedName>
        <fullName evidence="2">DUF485 domain-containing protein</fullName>
    </submittedName>
</protein>
<dbReference type="EMBL" id="QWVT01000011">
    <property type="protein sequence ID" value="RID86805.1"/>
    <property type="molecule type" value="Genomic_DNA"/>
</dbReference>
<feature type="transmembrane region" description="Helical" evidence="1">
    <location>
        <begin position="72"/>
        <end position="93"/>
    </location>
</feature>
<keyword evidence="3" id="KW-1185">Reference proteome</keyword>
<dbReference type="InterPro" id="IPR007436">
    <property type="entry name" value="DUF485"/>
</dbReference>
<evidence type="ECO:0000313" key="3">
    <source>
        <dbReference type="Proteomes" id="UP000265816"/>
    </source>
</evidence>
<name>A0A398B9Z2_9BACI</name>
<dbReference type="OrthoDB" id="2886991at2"/>
<reference evidence="2 3" key="1">
    <citation type="submission" date="2018-08" db="EMBL/GenBank/DDBJ databases">
        <title>Bacillus jemisoniae sp. nov., Bacillus chryseoplanitiae sp. nov., Bacillus resnikiae sp. nov., and Bacillus frankliniae sp. nov., isolated from Viking spacecraft and associated surfaces.</title>
        <authorList>
            <person name="Seuylemezian A."/>
            <person name="Vaishampayan P."/>
        </authorList>
    </citation>
    <scope>NUCLEOTIDE SEQUENCE [LARGE SCALE GENOMIC DNA]</scope>
    <source>
        <strain evidence="2 3">JJ-247</strain>
    </source>
</reference>
<comment type="caution">
    <text evidence="2">The sequence shown here is derived from an EMBL/GenBank/DDBJ whole genome shotgun (WGS) entry which is preliminary data.</text>
</comment>
<feature type="transmembrane region" description="Helical" evidence="1">
    <location>
        <begin position="39"/>
        <end position="60"/>
    </location>
</feature>
<accession>A0A398B9Z2</accession>
<dbReference type="RefSeq" id="WP_119111985.1">
    <property type="nucleotide sequence ID" value="NZ_CBCSEO010000006.1"/>
</dbReference>
<keyword evidence="1" id="KW-0472">Membrane</keyword>
<dbReference type="AlphaFoldDB" id="A0A398B9Z2"/>
<evidence type="ECO:0000313" key="2">
    <source>
        <dbReference type="EMBL" id="RID86805.1"/>
    </source>
</evidence>
<evidence type="ECO:0000256" key="1">
    <source>
        <dbReference type="SAM" id="Phobius"/>
    </source>
</evidence>
<organism evidence="2 3">
    <name type="scientific">Mesobacillus zeae</name>
    <dbReference type="NCBI Taxonomy" id="1917180"/>
    <lineage>
        <taxon>Bacteria</taxon>
        <taxon>Bacillati</taxon>
        <taxon>Bacillota</taxon>
        <taxon>Bacilli</taxon>
        <taxon>Bacillales</taxon>
        <taxon>Bacillaceae</taxon>
        <taxon>Mesobacillus</taxon>
    </lineage>
</organism>
<sequence length="117" mass="13484">MALNQTAVEKSQSTETPLDYTKVVQSPAFQQLLMEKRKFILPLSLFFLAFYFTLPILTAYTSFLNKPAAGSITWAWVFAAAQFVMTWTLCILYTKRAARFDEMVDEIKREHGREESS</sequence>
<proteinExistence type="predicted"/>
<dbReference type="PANTHER" id="PTHR38441:SF1">
    <property type="entry name" value="MEMBRANE PROTEIN"/>
    <property type="match status" value="1"/>
</dbReference>
<keyword evidence="1" id="KW-1133">Transmembrane helix</keyword>
<dbReference type="Proteomes" id="UP000265816">
    <property type="component" value="Unassembled WGS sequence"/>
</dbReference>
<dbReference type="Pfam" id="PF04341">
    <property type="entry name" value="DUF485"/>
    <property type="match status" value="1"/>
</dbReference>
<gene>
    <name evidence="2" type="ORF">D1970_05995</name>
</gene>
<keyword evidence="1" id="KW-0812">Transmembrane</keyword>
<dbReference type="PANTHER" id="PTHR38441">
    <property type="entry name" value="INTEGRAL MEMBRANE PROTEIN-RELATED"/>
    <property type="match status" value="1"/>
</dbReference>